<feature type="compositionally biased region" description="Low complexity" evidence="5">
    <location>
        <begin position="607"/>
        <end position="619"/>
    </location>
</feature>
<reference evidence="8" key="2">
    <citation type="journal article" date="2021" name="PeerJ">
        <title>Extensive microbial diversity within the chicken gut microbiome revealed by metagenomics and culture.</title>
        <authorList>
            <person name="Gilroy R."/>
            <person name="Ravi A."/>
            <person name="Getino M."/>
            <person name="Pursley I."/>
            <person name="Horton D.L."/>
            <person name="Alikhan N.F."/>
            <person name="Baker D."/>
            <person name="Gharbi K."/>
            <person name="Hall N."/>
            <person name="Watson M."/>
            <person name="Adriaenssens E.M."/>
            <person name="Foster-Nyarko E."/>
            <person name="Jarju S."/>
            <person name="Secka A."/>
            <person name="Antonio M."/>
            <person name="Oren A."/>
            <person name="Chaudhuri R.R."/>
            <person name="La Ragione R."/>
            <person name="Hildebrand F."/>
            <person name="Pallen M.J."/>
        </authorList>
    </citation>
    <scope>NUCLEOTIDE SEQUENCE</scope>
    <source>
        <strain evidence="8">ChiGjej2B2-16831</strain>
    </source>
</reference>
<feature type="signal peptide" evidence="6">
    <location>
        <begin position="1"/>
        <end position="30"/>
    </location>
</feature>
<dbReference type="Pfam" id="PF00877">
    <property type="entry name" value="NLPC_P60"/>
    <property type="match status" value="1"/>
</dbReference>
<dbReference type="PANTHER" id="PTHR47359:SF3">
    <property type="entry name" value="NLP_P60 DOMAIN-CONTAINING PROTEIN-RELATED"/>
    <property type="match status" value="1"/>
</dbReference>
<feature type="domain" description="NlpC/P60" evidence="7">
    <location>
        <begin position="419"/>
        <end position="574"/>
    </location>
</feature>
<dbReference type="GO" id="GO:0008234">
    <property type="term" value="F:cysteine-type peptidase activity"/>
    <property type="evidence" value="ECO:0007669"/>
    <property type="project" value="UniProtKB-KW"/>
</dbReference>
<keyword evidence="3" id="KW-0378">Hydrolase</keyword>
<dbReference type="InterPro" id="IPR051794">
    <property type="entry name" value="PG_Endopeptidase_C40"/>
</dbReference>
<accession>A0A9D1STJ8</accession>
<comment type="similarity">
    <text evidence="1">Belongs to the peptidase C40 family.</text>
</comment>
<dbReference type="GO" id="GO:0006508">
    <property type="term" value="P:proteolysis"/>
    <property type="evidence" value="ECO:0007669"/>
    <property type="project" value="UniProtKB-KW"/>
</dbReference>
<gene>
    <name evidence="8" type="ORF">IAD24_05810</name>
</gene>
<evidence type="ECO:0000313" key="8">
    <source>
        <dbReference type="EMBL" id="HIU94659.1"/>
    </source>
</evidence>
<dbReference type="Proteomes" id="UP000824128">
    <property type="component" value="Unassembled WGS sequence"/>
</dbReference>
<feature type="chain" id="PRO_5039235727" evidence="6">
    <location>
        <begin position="31"/>
        <end position="643"/>
    </location>
</feature>
<keyword evidence="6" id="KW-0732">Signal</keyword>
<dbReference type="SUPFAM" id="SSF54001">
    <property type="entry name" value="Cysteine proteinases"/>
    <property type="match status" value="1"/>
</dbReference>
<evidence type="ECO:0000256" key="3">
    <source>
        <dbReference type="ARBA" id="ARBA00022801"/>
    </source>
</evidence>
<dbReference type="PROSITE" id="PS51935">
    <property type="entry name" value="NLPC_P60"/>
    <property type="match status" value="1"/>
</dbReference>
<feature type="region of interest" description="Disordered" evidence="5">
    <location>
        <begin position="36"/>
        <end position="55"/>
    </location>
</feature>
<evidence type="ECO:0000256" key="4">
    <source>
        <dbReference type="ARBA" id="ARBA00022807"/>
    </source>
</evidence>
<evidence type="ECO:0000256" key="5">
    <source>
        <dbReference type="SAM" id="MobiDB-lite"/>
    </source>
</evidence>
<dbReference type="EMBL" id="DVNZ01000184">
    <property type="protein sequence ID" value="HIU94659.1"/>
    <property type="molecule type" value="Genomic_DNA"/>
</dbReference>
<sequence>MKHSRFVRIRPLAALLLALAMLCAALPAGCADVPAAAQDTPAPTATPAPTPRPTSYLGEAEADALLLAVDELLLLRARGNRIWLYEAPDLAAPRENARNLSTSAAYSEVIVLEKVAGTDEDGAPTPFYRVRTAFDGTEGYMPVQQTRESVLAAEGVAGFALMQRPGCALYRAPSLQSDVLARADYQAVRVLGTVRDFAFVVTQQGRYGFMDPAQLRMTTRDEIEQYLAAGTVAHAQEPFSPEAFAAAVEARAGEAAASAEELIVEELTRAGLYFSPGYYGHFVKPLGSVQLYPLGLYQAPVYNSLLFRLWNSAGNLVQYRGGETEWAHIGDYADVQRGDLLFFAEYGAADLAVVPTYEVVLRGPDSGYVTACGVALGDDRMLTVQEGRAVIVERVSESPLIAYFDCARRIHPGVVDEAAHLCETLISAMYDRLGTPYSNARRTGDASYDCSGIVCWGLRSAGVRRFLRDDELQMWETTASGLANIERLYRGEEEIAFHKLNERLRAVEDIARLERGDVVFLYNERGSRIGHVMVCLGGGNVIHSTTVTELYEGTLVAGFRPELQELYACARRFSIPAAEGEAPAAEGEEPAAEGDAPAAEGEEPAAEGDAPAADDTAPAEGEEPAAEGDAPAAGDEAPARTGP</sequence>
<name>A0A9D1STJ8_9FIRM</name>
<dbReference type="AlphaFoldDB" id="A0A9D1STJ8"/>
<comment type="caution">
    <text evidence="8">The sequence shown here is derived from an EMBL/GenBank/DDBJ whole genome shotgun (WGS) entry which is preliminary data.</text>
</comment>
<dbReference type="InterPro" id="IPR000064">
    <property type="entry name" value="NLP_P60_dom"/>
</dbReference>
<proteinExistence type="inferred from homology"/>
<evidence type="ECO:0000256" key="6">
    <source>
        <dbReference type="SAM" id="SignalP"/>
    </source>
</evidence>
<reference evidence="8" key="1">
    <citation type="submission" date="2020-10" db="EMBL/GenBank/DDBJ databases">
        <authorList>
            <person name="Gilroy R."/>
        </authorList>
    </citation>
    <scope>NUCLEOTIDE SEQUENCE</scope>
    <source>
        <strain evidence="8">ChiGjej2B2-16831</strain>
    </source>
</reference>
<keyword evidence="4" id="KW-0788">Thiol protease</keyword>
<dbReference type="PANTHER" id="PTHR47359">
    <property type="entry name" value="PEPTIDOGLYCAN DL-ENDOPEPTIDASE CWLO"/>
    <property type="match status" value="1"/>
</dbReference>
<feature type="compositionally biased region" description="Low complexity" evidence="5">
    <location>
        <begin position="627"/>
        <end position="636"/>
    </location>
</feature>
<evidence type="ECO:0000256" key="1">
    <source>
        <dbReference type="ARBA" id="ARBA00007074"/>
    </source>
</evidence>
<feature type="region of interest" description="Disordered" evidence="5">
    <location>
        <begin position="579"/>
        <end position="643"/>
    </location>
</feature>
<keyword evidence="2" id="KW-0645">Protease</keyword>
<evidence type="ECO:0000259" key="7">
    <source>
        <dbReference type="PROSITE" id="PS51935"/>
    </source>
</evidence>
<organism evidence="8 9">
    <name type="scientific">Candidatus Aphodomorpha intestinavium</name>
    <dbReference type="NCBI Taxonomy" id="2840672"/>
    <lineage>
        <taxon>Bacteria</taxon>
        <taxon>Bacillati</taxon>
        <taxon>Bacillota</taxon>
        <taxon>Clostridia</taxon>
        <taxon>Eubacteriales</taxon>
        <taxon>Candidatus Aphodomorpha</taxon>
    </lineage>
</organism>
<dbReference type="Gene3D" id="3.90.1720.10">
    <property type="entry name" value="endopeptidase domain like (from Nostoc punctiforme)"/>
    <property type="match status" value="1"/>
</dbReference>
<evidence type="ECO:0000313" key="9">
    <source>
        <dbReference type="Proteomes" id="UP000824128"/>
    </source>
</evidence>
<dbReference type="InterPro" id="IPR038765">
    <property type="entry name" value="Papain-like_cys_pep_sf"/>
</dbReference>
<evidence type="ECO:0000256" key="2">
    <source>
        <dbReference type="ARBA" id="ARBA00022670"/>
    </source>
</evidence>
<protein>
    <submittedName>
        <fullName evidence="8">C40 family peptidase</fullName>
    </submittedName>
</protein>